<keyword evidence="2" id="KW-1185">Reference proteome</keyword>
<name>A0AAP0KB43_9MAGN</name>
<dbReference type="EMBL" id="JBBNAG010000003">
    <property type="protein sequence ID" value="KAK9149386.1"/>
    <property type="molecule type" value="Genomic_DNA"/>
</dbReference>
<proteinExistence type="predicted"/>
<reference evidence="1 2" key="1">
    <citation type="submission" date="2024-01" db="EMBL/GenBank/DDBJ databases">
        <title>Genome assemblies of Stephania.</title>
        <authorList>
            <person name="Yang L."/>
        </authorList>
    </citation>
    <scope>NUCLEOTIDE SEQUENCE [LARGE SCALE GENOMIC DNA]</scope>
    <source>
        <strain evidence="1">JXDWG</strain>
        <tissue evidence="1">Leaf</tissue>
    </source>
</reference>
<protein>
    <submittedName>
        <fullName evidence="1">Uncharacterized protein</fullName>
    </submittedName>
</protein>
<sequence length="194" mass="21905">MDGDYLNGYLASASFKLASRVMHLCFKQPWSTLLDLACFQATASCYCQFGLLVHRAADERSGACMVLESVDGVSRIDQTRYAGGSMSKDQVHQGYLDTQKQYFDAKGFPGEHRKETRRAIHRKMFTNLQHTAVYQPDVTPNCFQILDVNYGLIFLAYKPINTQSLGRTVQVQLFLRLNLQIAFREGAVDTLECA</sequence>
<dbReference type="Proteomes" id="UP001419268">
    <property type="component" value="Unassembled WGS sequence"/>
</dbReference>
<gene>
    <name evidence="1" type="ORF">Scep_008143</name>
</gene>
<organism evidence="1 2">
    <name type="scientific">Stephania cephalantha</name>
    <dbReference type="NCBI Taxonomy" id="152367"/>
    <lineage>
        <taxon>Eukaryota</taxon>
        <taxon>Viridiplantae</taxon>
        <taxon>Streptophyta</taxon>
        <taxon>Embryophyta</taxon>
        <taxon>Tracheophyta</taxon>
        <taxon>Spermatophyta</taxon>
        <taxon>Magnoliopsida</taxon>
        <taxon>Ranunculales</taxon>
        <taxon>Menispermaceae</taxon>
        <taxon>Menispermoideae</taxon>
        <taxon>Cissampelideae</taxon>
        <taxon>Stephania</taxon>
    </lineage>
</organism>
<dbReference type="AlphaFoldDB" id="A0AAP0KB43"/>
<comment type="caution">
    <text evidence="1">The sequence shown here is derived from an EMBL/GenBank/DDBJ whole genome shotgun (WGS) entry which is preliminary data.</text>
</comment>
<evidence type="ECO:0000313" key="2">
    <source>
        <dbReference type="Proteomes" id="UP001419268"/>
    </source>
</evidence>
<evidence type="ECO:0000313" key="1">
    <source>
        <dbReference type="EMBL" id="KAK9149386.1"/>
    </source>
</evidence>
<accession>A0AAP0KB43</accession>